<dbReference type="PANTHER" id="PTHR30346">
    <property type="entry name" value="TRANSCRIPTIONAL DUAL REGULATOR HCAR-RELATED"/>
    <property type="match status" value="1"/>
</dbReference>
<accession>A0ABS2KQ52</accession>
<feature type="domain" description="HTH lysR-type" evidence="6">
    <location>
        <begin position="14"/>
        <end position="64"/>
    </location>
</feature>
<proteinExistence type="inferred from homology"/>
<evidence type="ECO:0000256" key="2">
    <source>
        <dbReference type="ARBA" id="ARBA00023015"/>
    </source>
</evidence>
<sequence length="302" mass="32235">MREEAEALLPLIPTLLAVAETEHITEAAHILGLPQPTVSRQLARASAALGVAVVERRGRGIALTPAGRALMPFLDRAVRELEAGLDAMTEQDARTRGRISVSFQNTVGEGVLPLLIKRFRADHPAVTFTLDQGARARCLDRLEDGSADLAFVALGAEHGTDTSFGLYDERLVLVVPSDHRLAGRRSVDLVETADDPYVAMEHGYGMRSLCETLWAAAGMAPTIAFEGQDIHTVRGLVGAGLGVSVLPRTTAPAGPLPTVDIAVNDPAARRRIGVVWPARTLPAQALAFRDMVVRRGAAVLAR</sequence>
<dbReference type="EMBL" id="JAFBBK010000001">
    <property type="protein sequence ID" value="MBM7413871.1"/>
    <property type="molecule type" value="Genomic_DNA"/>
</dbReference>
<dbReference type="InterPro" id="IPR005119">
    <property type="entry name" value="LysR_subst-bd"/>
</dbReference>
<keyword evidence="3 7" id="KW-0238">DNA-binding</keyword>
<protein>
    <submittedName>
        <fullName evidence="7">DNA-binding transcriptional LysR family regulator</fullName>
    </submittedName>
</protein>
<keyword evidence="2" id="KW-0805">Transcription regulation</keyword>
<gene>
    <name evidence="7" type="ORF">JOE42_000604</name>
</gene>
<comment type="similarity">
    <text evidence="1">Belongs to the LysR transcriptional regulatory family.</text>
</comment>
<keyword evidence="8" id="KW-1185">Reference proteome</keyword>
<evidence type="ECO:0000256" key="1">
    <source>
        <dbReference type="ARBA" id="ARBA00009437"/>
    </source>
</evidence>
<dbReference type="InterPro" id="IPR036390">
    <property type="entry name" value="WH_DNA-bd_sf"/>
</dbReference>
<evidence type="ECO:0000259" key="6">
    <source>
        <dbReference type="PROSITE" id="PS50931"/>
    </source>
</evidence>
<dbReference type="SUPFAM" id="SSF46785">
    <property type="entry name" value="Winged helix' DNA-binding domain"/>
    <property type="match status" value="1"/>
</dbReference>
<evidence type="ECO:0000313" key="8">
    <source>
        <dbReference type="Proteomes" id="UP000703038"/>
    </source>
</evidence>
<dbReference type="Gene3D" id="3.40.190.10">
    <property type="entry name" value="Periplasmic binding protein-like II"/>
    <property type="match status" value="2"/>
</dbReference>
<comment type="caution">
    <text evidence="7">The sequence shown here is derived from an EMBL/GenBank/DDBJ whole genome shotgun (WGS) entry which is preliminary data.</text>
</comment>
<reference evidence="7 8" key="1">
    <citation type="submission" date="2021-01" db="EMBL/GenBank/DDBJ databases">
        <title>Genomics of switchgrass bacterial isolates.</title>
        <authorList>
            <person name="Shade A."/>
        </authorList>
    </citation>
    <scope>NUCLEOTIDE SEQUENCE [LARGE SCALE GENOMIC DNA]</scope>
    <source>
        <strain evidence="7 8">PvP111</strain>
    </source>
</reference>
<evidence type="ECO:0000256" key="3">
    <source>
        <dbReference type="ARBA" id="ARBA00023125"/>
    </source>
</evidence>
<dbReference type="InterPro" id="IPR000847">
    <property type="entry name" value="LysR_HTH_N"/>
</dbReference>
<name>A0ABS2KQ52_9NOCA</name>
<dbReference type="Proteomes" id="UP000703038">
    <property type="component" value="Unassembled WGS sequence"/>
</dbReference>
<dbReference type="GO" id="GO:0003677">
    <property type="term" value="F:DNA binding"/>
    <property type="evidence" value="ECO:0007669"/>
    <property type="project" value="UniProtKB-KW"/>
</dbReference>
<evidence type="ECO:0000256" key="4">
    <source>
        <dbReference type="ARBA" id="ARBA00023159"/>
    </source>
</evidence>
<keyword evidence="5" id="KW-0804">Transcription</keyword>
<dbReference type="InterPro" id="IPR036388">
    <property type="entry name" value="WH-like_DNA-bd_sf"/>
</dbReference>
<keyword evidence="4" id="KW-0010">Activator</keyword>
<organism evidence="7 8">
    <name type="scientific">Rhodococcoides corynebacterioides</name>
    <dbReference type="NCBI Taxonomy" id="53972"/>
    <lineage>
        <taxon>Bacteria</taxon>
        <taxon>Bacillati</taxon>
        <taxon>Actinomycetota</taxon>
        <taxon>Actinomycetes</taxon>
        <taxon>Mycobacteriales</taxon>
        <taxon>Nocardiaceae</taxon>
        <taxon>Rhodococcoides</taxon>
    </lineage>
</organism>
<dbReference type="SUPFAM" id="SSF53850">
    <property type="entry name" value="Periplasmic binding protein-like II"/>
    <property type="match status" value="1"/>
</dbReference>
<dbReference type="Pfam" id="PF00126">
    <property type="entry name" value="HTH_1"/>
    <property type="match status" value="1"/>
</dbReference>
<dbReference type="Pfam" id="PF03466">
    <property type="entry name" value="LysR_substrate"/>
    <property type="match status" value="1"/>
</dbReference>
<dbReference type="RefSeq" id="WP_204866590.1">
    <property type="nucleotide sequence ID" value="NZ_JAFBBK010000001.1"/>
</dbReference>
<dbReference type="Gene3D" id="1.10.10.10">
    <property type="entry name" value="Winged helix-like DNA-binding domain superfamily/Winged helix DNA-binding domain"/>
    <property type="match status" value="1"/>
</dbReference>
<evidence type="ECO:0000313" key="7">
    <source>
        <dbReference type="EMBL" id="MBM7413871.1"/>
    </source>
</evidence>
<dbReference type="PANTHER" id="PTHR30346:SF28">
    <property type="entry name" value="HTH-TYPE TRANSCRIPTIONAL REGULATOR CYNR"/>
    <property type="match status" value="1"/>
</dbReference>
<dbReference type="PROSITE" id="PS50931">
    <property type="entry name" value="HTH_LYSR"/>
    <property type="match status" value="1"/>
</dbReference>
<evidence type="ECO:0000256" key="5">
    <source>
        <dbReference type="ARBA" id="ARBA00023163"/>
    </source>
</evidence>